<reference evidence="2" key="1">
    <citation type="submission" date="2015-09" db="EMBL/GenBank/DDBJ databases">
        <authorList>
            <consortium name="Pathogen Informatics"/>
        </authorList>
    </citation>
    <scope>NUCLEOTIDE SEQUENCE [LARGE SCALE GENOMIC DNA]</scope>
    <source>
        <strain evidence="2">Lake Konstanz</strain>
    </source>
</reference>
<evidence type="ECO:0000313" key="1">
    <source>
        <dbReference type="EMBL" id="CUG89307.1"/>
    </source>
</evidence>
<protein>
    <submittedName>
        <fullName evidence="1">Uncharacterized protein</fullName>
    </submittedName>
</protein>
<proteinExistence type="predicted"/>
<name>A0A0S4JJY8_BODSA</name>
<dbReference type="VEuPathDB" id="TriTrypDB:BSAL_20375"/>
<sequence length="106" mass="11884">MVLFAVSVSQAKVITVDDDYRLIEDDRTPHLHGFSNFYSGDPQRAVALAPKYDAHFIPVKHYGFTHPRTGQVTPTDVDYQATEEHEATAHELVISSHHRCVPIAVT</sequence>
<gene>
    <name evidence="1" type="ORF">BSAL_20375</name>
</gene>
<dbReference type="AlphaFoldDB" id="A0A0S4JJY8"/>
<evidence type="ECO:0000313" key="2">
    <source>
        <dbReference type="Proteomes" id="UP000051952"/>
    </source>
</evidence>
<organism evidence="1 2">
    <name type="scientific">Bodo saltans</name>
    <name type="common">Flagellated protozoan</name>
    <dbReference type="NCBI Taxonomy" id="75058"/>
    <lineage>
        <taxon>Eukaryota</taxon>
        <taxon>Discoba</taxon>
        <taxon>Euglenozoa</taxon>
        <taxon>Kinetoplastea</taxon>
        <taxon>Metakinetoplastina</taxon>
        <taxon>Eubodonida</taxon>
        <taxon>Bodonidae</taxon>
        <taxon>Bodo</taxon>
    </lineage>
</organism>
<dbReference type="Proteomes" id="UP000051952">
    <property type="component" value="Unassembled WGS sequence"/>
</dbReference>
<dbReference type="EMBL" id="CYKH01001719">
    <property type="protein sequence ID" value="CUG89307.1"/>
    <property type="molecule type" value="Genomic_DNA"/>
</dbReference>
<keyword evidence="2" id="KW-1185">Reference proteome</keyword>
<accession>A0A0S4JJY8</accession>